<evidence type="ECO:0000313" key="2">
    <source>
        <dbReference type="Proteomes" id="UP001221757"/>
    </source>
</evidence>
<protein>
    <submittedName>
        <fullName evidence="1">Uncharacterized protein</fullName>
    </submittedName>
</protein>
<dbReference type="Gene3D" id="3.30.560.10">
    <property type="entry name" value="Glucose Oxidase, domain 3"/>
    <property type="match status" value="1"/>
</dbReference>
<evidence type="ECO:0000313" key="1">
    <source>
        <dbReference type="EMBL" id="KAJ7708135.1"/>
    </source>
</evidence>
<organism evidence="1 2">
    <name type="scientific">Mycena rosella</name>
    <name type="common">Pink bonnet</name>
    <name type="synonym">Agaricus rosellus</name>
    <dbReference type="NCBI Taxonomy" id="1033263"/>
    <lineage>
        <taxon>Eukaryota</taxon>
        <taxon>Fungi</taxon>
        <taxon>Dikarya</taxon>
        <taxon>Basidiomycota</taxon>
        <taxon>Agaricomycotina</taxon>
        <taxon>Agaricomycetes</taxon>
        <taxon>Agaricomycetidae</taxon>
        <taxon>Agaricales</taxon>
        <taxon>Marasmiineae</taxon>
        <taxon>Mycenaceae</taxon>
        <taxon>Mycena</taxon>
    </lineage>
</organism>
<accession>A0AAD7GYX3</accession>
<dbReference type="Proteomes" id="UP001221757">
    <property type="component" value="Unassembled WGS sequence"/>
</dbReference>
<proteinExistence type="predicted"/>
<reference evidence="1" key="1">
    <citation type="submission" date="2023-03" db="EMBL/GenBank/DDBJ databases">
        <title>Massive genome expansion in bonnet fungi (Mycena s.s.) driven by repeated elements and novel gene families across ecological guilds.</title>
        <authorList>
            <consortium name="Lawrence Berkeley National Laboratory"/>
            <person name="Harder C.B."/>
            <person name="Miyauchi S."/>
            <person name="Viragh M."/>
            <person name="Kuo A."/>
            <person name="Thoen E."/>
            <person name="Andreopoulos B."/>
            <person name="Lu D."/>
            <person name="Skrede I."/>
            <person name="Drula E."/>
            <person name="Henrissat B."/>
            <person name="Morin E."/>
            <person name="Kohler A."/>
            <person name="Barry K."/>
            <person name="LaButti K."/>
            <person name="Morin E."/>
            <person name="Salamov A."/>
            <person name="Lipzen A."/>
            <person name="Mereny Z."/>
            <person name="Hegedus B."/>
            <person name="Baldrian P."/>
            <person name="Stursova M."/>
            <person name="Weitz H."/>
            <person name="Taylor A."/>
            <person name="Grigoriev I.V."/>
            <person name="Nagy L.G."/>
            <person name="Martin F."/>
            <person name="Kauserud H."/>
        </authorList>
    </citation>
    <scope>NUCLEOTIDE SEQUENCE</scope>
    <source>
        <strain evidence="1">CBHHK067</strain>
    </source>
</reference>
<name>A0AAD7GYX3_MYCRO</name>
<dbReference type="AlphaFoldDB" id="A0AAD7GYX3"/>
<dbReference type="EMBL" id="JARKIE010000004">
    <property type="protein sequence ID" value="KAJ7708135.1"/>
    <property type="molecule type" value="Genomic_DNA"/>
</dbReference>
<comment type="caution">
    <text evidence="1">The sequence shown here is derived from an EMBL/GenBank/DDBJ whole genome shotgun (WGS) entry which is preliminary data.</text>
</comment>
<keyword evidence="2" id="KW-1185">Reference proteome</keyword>
<gene>
    <name evidence="1" type="ORF">B0H17DRAFT_1191628</name>
</gene>
<sequence>MYETAERNTTLATQELAQWNTTRTGLYVDNPVSHLGWLRAQHVALRALISNGLFDPAPPTGNFMTVSAAVVSPAPRGSVMLRSNNPLAAPLINVLSFTTCSHSCLTCARARTRGAPELELPSGPGIVPTDYIAVEGKWVHKQRICKLVVTGDFEPKSTVRLLRIRGYNNVNAKPRGDTYINPASILGKDIFVVGDPALTLLKTDTTISLAVLCSTAIHQDGISRSSLLASTIANPAANVKVAALPLNNEYLKLVSSQISVMATVQVPRFW</sequence>
<dbReference type="SUPFAM" id="SSF54373">
    <property type="entry name" value="FAD-linked reductases, C-terminal domain"/>
    <property type="match status" value="1"/>
</dbReference>